<evidence type="ECO:0000313" key="2">
    <source>
        <dbReference type="Proteomes" id="UP001501521"/>
    </source>
</evidence>
<dbReference type="RefSeq" id="WP_345584422.1">
    <property type="nucleotide sequence ID" value="NZ_BAABLV010000053.1"/>
</dbReference>
<gene>
    <name evidence="1" type="ORF">GCM10025789_30620</name>
</gene>
<accession>A0ABP9FMF4</accession>
<keyword evidence="2" id="KW-1185">Reference proteome</keyword>
<proteinExistence type="predicted"/>
<reference evidence="2" key="1">
    <citation type="journal article" date="2019" name="Int. J. Syst. Evol. Microbiol.">
        <title>The Global Catalogue of Microorganisms (GCM) 10K type strain sequencing project: providing services to taxonomists for standard genome sequencing and annotation.</title>
        <authorList>
            <consortium name="The Broad Institute Genomics Platform"/>
            <consortium name="The Broad Institute Genome Sequencing Center for Infectious Disease"/>
            <person name="Wu L."/>
            <person name="Ma J."/>
        </authorList>
    </citation>
    <scope>NUCLEOTIDE SEQUENCE [LARGE SCALE GENOMIC DNA]</scope>
    <source>
        <strain evidence="2">JCM 19125</strain>
    </source>
</reference>
<dbReference type="EMBL" id="BAABLV010000053">
    <property type="protein sequence ID" value="GAA4909034.1"/>
    <property type="molecule type" value="Genomic_DNA"/>
</dbReference>
<dbReference type="Proteomes" id="UP001501521">
    <property type="component" value="Unassembled WGS sequence"/>
</dbReference>
<evidence type="ECO:0000313" key="1">
    <source>
        <dbReference type="EMBL" id="GAA4909034.1"/>
    </source>
</evidence>
<organism evidence="1 2">
    <name type="scientific">Tessaracoccus lubricantis</name>
    <dbReference type="NCBI Taxonomy" id="545543"/>
    <lineage>
        <taxon>Bacteria</taxon>
        <taxon>Bacillati</taxon>
        <taxon>Actinomycetota</taxon>
        <taxon>Actinomycetes</taxon>
        <taxon>Propionibacteriales</taxon>
        <taxon>Propionibacteriaceae</taxon>
        <taxon>Tessaracoccus</taxon>
    </lineage>
</organism>
<name>A0ABP9FMF4_9ACTN</name>
<protein>
    <submittedName>
        <fullName evidence="1">Uncharacterized protein</fullName>
    </submittedName>
</protein>
<sequence length="284" mass="32084">MTSVSENHAARLLVVLQTLRKRAHATAREATLEEVWFWALTSPKSSIRSIDWKGSTSWALWRLGHYGTGVDPRFEPHTDRPAVAAHVAAYSELFPAALEQATLLEKAGFRFRWTQDAHDWGQAFFPTHHGFASTTIGSEEIITSQALKHLKSVAEAWRQHEALISVVPQVSDRELLRDEIYRVIGSVLDDQTLHADLQQLIVRRLHDILWAIDHWIAGGSDGVRAACERLAFAYTIADEKTQRQWPTYVWSFIRKVMLVAAVVSDVGGSYQTITLAKHLILDDK</sequence>
<comment type="caution">
    <text evidence="1">The sequence shown here is derived from an EMBL/GenBank/DDBJ whole genome shotgun (WGS) entry which is preliminary data.</text>
</comment>